<feature type="transmembrane region" description="Helical" evidence="5">
    <location>
        <begin position="24"/>
        <end position="49"/>
    </location>
</feature>
<keyword evidence="2 5" id="KW-0812">Transmembrane</keyword>
<feature type="domain" description="Late embryogenesis abundant protein LEA-2 subgroup" evidence="6">
    <location>
        <begin position="87"/>
        <end position="178"/>
    </location>
</feature>
<dbReference type="AlphaFoldDB" id="A0A5K1DTT0"/>
<evidence type="ECO:0000259" key="6">
    <source>
        <dbReference type="Pfam" id="PF03168"/>
    </source>
</evidence>
<dbReference type="Pfam" id="PF03168">
    <property type="entry name" value="LEA_2"/>
    <property type="match status" value="1"/>
</dbReference>
<proteinExistence type="predicted"/>
<dbReference type="Gene3D" id="2.60.40.1820">
    <property type="match status" value="1"/>
</dbReference>
<evidence type="ECO:0000256" key="5">
    <source>
        <dbReference type="SAM" id="Phobius"/>
    </source>
</evidence>
<organism evidence="7">
    <name type="scientific">Nymphaea colorata</name>
    <name type="common">pocket water lily</name>
    <dbReference type="NCBI Taxonomy" id="210225"/>
    <lineage>
        <taxon>Eukaryota</taxon>
        <taxon>Viridiplantae</taxon>
        <taxon>Streptophyta</taxon>
        <taxon>Embryophyta</taxon>
        <taxon>Tracheophyta</taxon>
        <taxon>Spermatophyta</taxon>
        <taxon>Magnoliopsida</taxon>
        <taxon>Nymphaeales</taxon>
        <taxon>Nymphaeaceae</taxon>
        <taxon>Nymphaea</taxon>
    </lineage>
</organism>
<accession>A0A5K1DTT0</accession>
<dbReference type="EMBL" id="LR721783">
    <property type="protein sequence ID" value="VVW42499.1"/>
    <property type="molecule type" value="Genomic_DNA"/>
</dbReference>
<keyword evidence="3 5" id="KW-1133">Transmembrane helix</keyword>
<dbReference type="OrthoDB" id="1910624at2759"/>
<reference evidence="7" key="1">
    <citation type="submission" date="2019-09" db="EMBL/GenBank/DDBJ databases">
        <authorList>
            <person name="Zhang L."/>
        </authorList>
    </citation>
    <scope>NUCLEOTIDE SEQUENCE</scope>
</reference>
<dbReference type="PANTHER" id="PTHR31234:SF65">
    <property type="entry name" value="LATE EMBRYOGENESIS ABUNDANT PROTEIN, LEA_2 SUBGROUP"/>
    <property type="match status" value="1"/>
</dbReference>
<evidence type="ECO:0000313" key="7">
    <source>
        <dbReference type="EMBL" id="VVW42499.1"/>
    </source>
</evidence>
<dbReference type="GO" id="GO:0016020">
    <property type="term" value="C:membrane"/>
    <property type="evidence" value="ECO:0007669"/>
    <property type="project" value="UniProtKB-SubCell"/>
</dbReference>
<dbReference type="OMA" id="ANSACKF"/>
<gene>
    <name evidence="7" type="ORF">NYM_LOCUS19604</name>
</gene>
<comment type="subcellular location">
    <subcellularLocation>
        <location evidence="1">Membrane</location>
        <topology evidence="1">Single-pass membrane protein</topology>
    </subcellularLocation>
</comment>
<dbReference type="PANTHER" id="PTHR31234">
    <property type="entry name" value="LATE EMBRYOGENESIS ABUNDANT (LEA) HYDROXYPROLINE-RICH GLYCOPROTEIN FAMILY"/>
    <property type="match status" value="1"/>
</dbReference>
<dbReference type="GO" id="GO:0098542">
    <property type="term" value="P:defense response to other organism"/>
    <property type="evidence" value="ECO:0007669"/>
    <property type="project" value="InterPro"/>
</dbReference>
<evidence type="ECO:0000256" key="3">
    <source>
        <dbReference type="ARBA" id="ARBA00022989"/>
    </source>
</evidence>
<name>A0A5K1DTT0_9MAGN</name>
<evidence type="ECO:0000256" key="1">
    <source>
        <dbReference type="ARBA" id="ARBA00004167"/>
    </source>
</evidence>
<dbReference type="InterPro" id="IPR044839">
    <property type="entry name" value="NDR1-like"/>
</dbReference>
<protein>
    <recommendedName>
        <fullName evidence="6">Late embryogenesis abundant protein LEA-2 subgroup domain-containing protein</fullName>
    </recommendedName>
</protein>
<evidence type="ECO:0000256" key="4">
    <source>
        <dbReference type="ARBA" id="ARBA00023136"/>
    </source>
</evidence>
<sequence>MMTEVGQTGGKAPPDDRRKKRRRCYCCSCVAAVLLLLALIILILALTVFKVKDPTTKVVSSSVEGFATTISFPQLRLQLNITLYTQLLVHNPNRASFRHDEGSSLLFFHGIQIGDVDIMPGLIPADGSETFGTRVTIDADRVITNLAFIGEVFSGVMNIESRSTIPGRVTILGVFRRHVVSSAICQIAINTRNMTIESQKCIFDTKL</sequence>
<dbReference type="InterPro" id="IPR004864">
    <property type="entry name" value="LEA_2"/>
</dbReference>
<keyword evidence="4 5" id="KW-0472">Membrane</keyword>
<dbReference type="SUPFAM" id="SSF117070">
    <property type="entry name" value="LEA14-like"/>
    <property type="match status" value="1"/>
</dbReference>
<dbReference type="Gramene" id="NC5G0158470.1">
    <property type="protein sequence ID" value="NC5G0158470.1:cds"/>
    <property type="gene ID" value="NC5G0158470"/>
</dbReference>
<evidence type="ECO:0000256" key="2">
    <source>
        <dbReference type="ARBA" id="ARBA00022692"/>
    </source>
</evidence>